<name>A0ABR9WBN0_9BACT</name>
<protein>
    <recommendedName>
        <fullName evidence="12">Multidrug transporter</fullName>
    </recommendedName>
</protein>
<keyword evidence="11" id="KW-1185">Reference proteome</keyword>
<feature type="transmembrane region" description="Helical" evidence="9">
    <location>
        <begin position="259"/>
        <end position="278"/>
    </location>
</feature>
<feature type="transmembrane region" description="Helical" evidence="9">
    <location>
        <begin position="233"/>
        <end position="253"/>
    </location>
</feature>
<evidence type="ECO:0000256" key="7">
    <source>
        <dbReference type="ARBA" id="ARBA00023136"/>
    </source>
</evidence>
<comment type="subcellular location">
    <subcellularLocation>
        <location evidence="1">Cell membrane</location>
        <topology evidence="1">Multi-pass membrane protein</topology>
    </subcellularLocation>
</comment>
<comment type="similarity">
    <text evidence="8">Belongs to the anion channel-forming bestrophin (TC 1.A.46) family.</text>
</comment>
<sequence length="333" mass="38094">MYTAREIKPNLVLKFSWRSVLFFLLYSGTLFLLYFYFEIHLGVSFVPIGLIGTAVAFSVGFKNNASYSRLWDARRSWGGMVNASRSFGSYVVAFLKSEEISTEEISHIKEEILYRHIAYLNTVRIQLRRKSVWGDMNTVAHKVVGPDNHAQVSSDVTRILLEFLPENEAESYSRKKNVATQIMKTQTGRITDLAAKGYISESCHRRLMEVIQEFFNHQGACEAIKGFPFPRQYAYYSKLFVWLFILILPFGLLTEFAKLNGAAVWLGIPLYVVIAWIFHTMEVVGDTSENPFENAINDVPMTAICRIIETDLRDMLNEENIPAPIEAIDNILM</sequence>
<evidence type="ECO:0000313" key="10">
    <source>
        <dbReference type="EMBL" id="MBE9461766.1"/>
    </source>
</evidence>
<gene>
    <name evidence="10" type="ORF">IEE83_07715</name>
</gene>
<feature type="transmembrane region" description="Helical" evidence="9">
    <location>
        <begin position="43"/>
        <end position="61"/>
    </location>
</feature>
<evidence type="ECO:0000256" key="6">
    <source>
        <dbReference type="ARBA" id="ARBA00023065"/>
    </source>
</evidence>
<reference evidence="11" key="1">
    <citation type="submission" date="2023-07" db="EMBL/GenBank/DDBJ databases">
        <title>Dyadobacter sp. nov 'subterranea' isolated from contaminted grondwater.</title>
        <authorList>
            <person name="Szabo I."/>
            <person name="Al-Omari J."/>
            <person name="Szerdahelyi S.G."/>
            <person name="Rado J."/>
        </authorList>
    </citation>
    <scope>NUCLEOTIDE SEQUENCE [LARGE SCALE GENOMIC DNA]</scope>
    <source>
        <strain evidence="11">UP-52</strain>
    </source>
</reference>
<evidence type="ECO:0000313" key="11">
    <source>
        <dbReference type="Proteomes" id="UP000634134"/>
    </source>
</evidence>
<evidence type="ECO:0000256" key="5">
    <source>
        <dbReference type="ARBA" id="ARBA00022989"/>
    </source>
</evidence>
<evidence type="ECO:0000256" key="9">
    <source>
        <dbReference type="SAM" id="Phobius"/>
    </source>
</evidence>
<evidence type="ECO:0008006" key="12">
    <source>
        <dbReference type="Google" id="ProtNLM"/>
    </source>
</evidence>
<dbReference type="InterPro" id="IPR044669">
    <property type="entry name" value="YneE/VCCN1/2-like"/>
</dbReference>
<dbReference type="Pfam" id="PF25539">
    <property type="entry name" value="Bestrophin_2"/>
    <property type="match status" value="1"/>
</dbReference>
<organism evidence="10 11">
    <name type="scientific">Dyadobacter subterraneus</name>
    <dbReference type="NCBI Taxonomy" id="2773304"/>
    <lineage>
        <taxon>Bacteria</taxon>
        <taxon>Pseudomonadati</taxon>
        <taxon>Bacteroidota</taxon>
        <taxon>Cytophagia</taxon>
        <taxon>Cytophagales</taxon>
        <taxon>Spirosomataceae</taxon>
        <taxon>Dyadobacter</taxon>
    </lineage>
</organism>
<evidence type="ECO:0000256" key="2">
    <source>
        <dbReference type="ARBA" id="ARBA00022448"/>
    </source>
</evidence>
<evidence type="ECO:0000256" key="8">
    <source>
        <dbReference type="ARBA" id="ARBA00034708"/>
    </source>
</evidence>
<dbReference type="PANTHER" id="PTHR33281">
    <property type="entry name" value="UPF0187 PROTEIN YNEE"/>
    <property type="match status" value="1"/>
</dbReference>
<keyword evidence="2" id="KW-0813">Transport</keyword>
<feature type="transmembrane region" description="Helical" evidence="9">
    <location>
        <begin position="20"/>
        <end position="37"/>
    </location>
</feature>
<dbReference type="Proteomes" id="UP000634134">
    <property type="component" value="Unassembled WGS sequence"/>
</dbReference>
<proteinExistence type="inferred from homology"/>
<keyword evidence="3" id="KW-1003">Cell membrane</keyword>
<evidence type="ECO:0000256" key="4">
    <source>
        <dbReference type="ARBA" id="ARBA00022692"/>
    </source>
</evidence>
<keyword evidence="4 9" id="KW-0812">Transmembrane</keyword>
<dbReference type="RefSeq" id="WP_194120024.1">
    <property type="nucleotide sequence ID" value="NZ_JACYGY010000001.1"/>
</dbReference>
<evidence type="ECO:0000256" key="1">
    <source>
        <dbReference type="ARBA" id="ARBA00004651"/>
    </source>
</evidence>
<keyword evidence="5 9" id="KW-1133">Transmembrane helix</keyword>
<comment type="caution">
    <text evidence="10">The sequence shown here is derived from an EMBL/GenBank/DDBJ whole genome shotgun (WGS) entry which is preliminary data.</text>
</comment>
<dbReference type="EMBL" id="JACYGY010000001">
    <property type="protein sequence ID" value="MBE9461766.1"/>
    <property type="molecule type" value="Genomic_DNA"/>
</dbReference>
<dbReference type="PANTHER" id="PTHR33281:SF19">
    <property type="entry name" value="VOLTAGE-DEPENDENT ANION CHANNEL-FORMING PROTEIN YNEE"/>
    <property type="match status" value="1"/>
</dbReference>
<accession>A0ABR9WBN0</accession>
<evidence type="ECO:0000256" key="3">
    <source>
        <dbReference type="ARBA" id="ARBA00022475"/>
    </source>
</evidence>
<keyword evidence="7 9" id="KW-0472">Membrane</keyword>
<keyword evidence="6" id="KW-0406">Ion transport</keyword>